<dbReference type="EMBL" id="JAJTND010000004">
    <property type="protein sequence ID" value="MCE3532353.1"/>
    <property type="molecule type" value="Genomic_DNA"/>
</dbReference>
<sequence>MTNRAAIRWCLKGSGNPPVIQYMLLDSKLDYLIYPKECIVYDVKDTVYQVIEDIESHSLNTPLEIYYKSINEGYGRHRRDSGQFHRFLKKLLNRKNLLKANHRLAFVLKKEQLKLFKDALYFLDIDSKSRGNAFIVYLWMIALKATRSRVTHVIKQIWKARLSIHRMNKMHEKMFEEFYSLIHHNK</sequence>
<evidence type="ECO:0000313" key="1">
    <source>
        <dbReference type="EMBL" id="MCE3532353.1"/>
    </source>
</evidence>
<organism evidence="1 2">
    <name type="scientific">Legionella resiliens</name>
    <dbReference type="NCBI Taxonomy" id="2905958"/>
    <lineage>
        <taxon>Bacteria</taxon>
        <taxon>Pseudomonadati</taxon>
        <taxon>Pseudomonadota</taxon>
        <taxon>Gammaproteobacteria</taxon>
        <taxon>Legionellales</taxon>
        <taxon>Legionellaceae</taxon>
        <taxon>Legionella</taxon>
    </lineage>
</organism>
<proteinExistence type="predicted"/>
<reference evidence="1 2" key="1">
    <citation type="journal article" date="2024" name="Pathogens">
        <title>Characterization of a Novel Species of Legionella Isolated from a Healthcare Facility: Legionella resiliens sp. nov.</title>
        <authorList>
            <person name="Cristino S."/>
            <person name="Pascale M.R."/>
            <person name="Marino F."/>
            <person name="Derelitto C."/>
            <person name="Salaris S."/>
            <person name="Orsini M."/>
            <person name="Squarzoni S."/>
            <person name="Grottola A."/>
            <person name="Girolamini L."/>
        </authorList>
    </citation>
    <scope>NUCLEOTIDE SEQUENCE [LARGE SCALE GENOMIC DNA]</scope>
    <source>
        <strain evidence="1 2">8cVS16</strain>
    </source>
</reference>
<accession>A0ABS8X0U5</accession>
<dbReference type="RefSeq" id="WP_232890757.1">
    <property type="nucleotide sequence ID" value="NZ_JAJSPM010000005.1"/>
</dbReference>
<protein>
    <submittedName>
        <fullName evidence="1">Uncharacterized protein</fullName>
    </submittedName>
</protein>
<comment type="caution">
    <text evidence="1">The sequence shown here is derived from an EMBL/GenBank/DDBJ whole genome shotgun (WGS) entry which is preliminary data.</text>
</comment>
<dbReference type="Proteomes" id="UP001320170">
    <property type="component" value="Unassembled WGS sequence"/>
</dbReference>
<name>A0ABS8X0U5_9GAMM</name>
<gene>
    <name evidence="1" type="ORF">LXO92_08195</name>
</gene>
<evidence type="ECO:0000313" key="2">
    <source>
        <dbReference type="Proteomes" id="UP001320170"/>
    </source>
</evidence>
<keyword evidence="2" id="KW-1185">Reference proteome</keyword>